<evidence type="ECO:0000313" key="2">
    <source>
        <dbReference type="EMBL" id="TEY66816.1"/>
    </source>
</evidence>
<evidence type="ECO:0000256" key="1">
    <source>
        <dbReference type="SAM" id="MobiDB-lite"/>
    </source>
</evidence>
<name>A0A4Y8D5Z9_9HELO</name>
<comment type="caution">
    <text evidence="2">The sequence shown here is derived from an EMBL/GenBank/DDBJ whole genome shotgun (WGS) entry which is preliminary data.</text>
</comment>
<dbReference type="Proteomes" id="UP000297299">
    <property type="component" value="Unassembled WGS sequence"/>
</dbReference>
<protein>
    <submittedName>
        <fullName evidence="2">Uncharacterized protein</fullName>
    </submittedName>
</protein>
<feature type="region of interest" description="Disordered" evidence="1">
    <location>
        <begin position="171"/>
        <end position="197"/>
    </location>
</feature>
<dbReference type="EMBL" id="PHWZ01000131">
    <property type="protein sequence ID" value="TEY66816.1"/>
    <property type="molecule type" value="Genomic_DNA"/>
</dbReference>
<keyword evidence="3" id="KW-1185">Reference proteome</keyword>
<accession>A0A4Y8D5Z9</accession>
<sequence length="197" mass="21207">MVSASDFSINNSCREDEPLLELLMGNNDNNTKTAAQTTLTGGKSSIIGEDELLLFALTLGQNNNNSAANYTITNAIPNTLDPKDFALELKAIGNEDDKDISVTASFNNNNGTGPRQKNVQPCLGTLHPTTALELKFPGKDDNDDMDDLSFRNDRDAPLTFVLLLDRKTANNTSNAPDACNSETPKANTSDLKNITLG</sequence>
<gene>
    <name evidence="2" type="ORF">BOTCAL_0131g00270</name>
</gene>
<reference evidence="2 3" key="1">
    <citation type="submission" date="2017-11" db="EMBL/GenBank/DDBJ databases">
        <title>Comparative genomics of Botrytis spp.</title>
        <authorList>
            <person name="Valero-Jimenez C.A."/>
            <person name="Tapia P."/>
            <person name="Veloso J."/>
            <person name="Silva-Moreno E."/>
            <person name="Staats M."/>
            <person name="Valdes J.H."/>
            <person name="Van Kan J.A.L."/>
        </authorList>
    </citation>
    <scope>NUCLEOTIDE SEQUENCE [LARGE SCALE GENOMIC DNA]</scope>
    <source>
        <strain evidence="2 3">MUCL2830</strain>
    </source>
</reference>
<organism evidence="2 3">
    <name type="scientific">Botryotinia calthae</name>
    <dbReference type="NCBI Taxonomy" id="38488"/>
    <lineage>
        <taxon>Eukaryota</taxon>
        <taxon>Fungi</taxon>
        <taxon>Dikarya</taxon>
        <taxon>Ascomycota</taxon>
        <taxon>Pezizomycotina</taxon>
        <taxon>Leotiomycetes</taxon>
        <taxon>Helotiales</taxon>
        <taxon>Sclerotiniaceae</taxon>
        <taxon>Botryotinia</taxon>
    </lineage>
</organism>
<dbReference type="AlphaFoldDB" id="A0A4Y8D5Z9"/>
<dbReference type="OrthoDB" id="10445557at2759"/>
<proteinExistence type="predicted"/>
<evidence type="ECO:0000313" key="3">
    <source>
        <dbReference type="Proteomes" id="UP000297299"/>
    </source>
</evidence>